<dbReference type="RefSeq" id="XP_031786838.1">
    <property type="nucleotide sequence ID" value="XM_031930978.2"/>
</dbReference>
<evidence type="ECO:0000256" key="1">
    <source>
        <dbReference type="ARBA" id="ARBA00004609"/>
    </source>
</evidence>
<dbReference type="InterPro" id="IPR039457">
    <property type="entry name" value="LYPD6-like"/>
</dbReference>
<name>A0A7M7QK35_NASVI</name>
<evidence type="ECO:0000256" key="4">
    <source>
        <dbReference type="ARBA" id="ARBA00022729"/>
    </source>
</evidence>
<evidence type="ECO:0000256" key="9">
    <source>
        <dbReference type="SAM" id="MobiDB-lite"/>
    </source>
</evidence>
<evidence type="ECO:0000256" key="10">
    <source>
        <dbReference type="SAM" id="SignalP"/>
    </source>
</evidence>
<keyword evidence="3" id="KW-0336">GPI-anchor</keyword>
<dbReference type="GeneID" id="100678701"/>
<dbReference type="EnsemblMetazoa" id="XM_031930976">
    <property type="protein sequence ID" value="XP_031786836"/>
    <property type="gene ID" value="LOC100678701"/>
</dbReference>
<dbReference type="Pfam" id="PF16975">
    <property type="entry name" value="UPAR_LY6_2"/>
    <property type="match status" value="1"/>
</dbReference>
<dbReference type="OrthoDB" id="6149028at2759"/>
<dbReference type="RefSeq" id="XP_031786836.1">
    <property type="nucleotide sequence ID" value="XM_031930976.2"/>
</dbReference>
<evidence type="ECO:0000313" key="12">
    <source>
        <dbReference type="Proteomes" id="UP000002358"/>
    </source>
</evidence>
<dbReference type="InParanoid" id="A0A7M7QK35"/>
<dbReference type="RefSeq" id="XP_031786839.1">
    <property type="nucleotide sequence ID" value="XM_031930979.2"/>
</dbReference>
<evidence type="ECO:0000256" key="8">
    <source>
        <dbReference type="ARBA" id="ARBA00023288"/>
    </source>
</evidence>
<evidence type="ECO:0000313" key="11">
    <source>
        <dbReference type="EnsemblMetazoa" id="XP_031786837"/>
    </source>
</evidence>
<dbReference type="PANTHER" id="PTHR31171">
    <property type="entry name" value="LY6/PLAUR DOMAIN-CONTAINING PROTEIN 6"/>
    <property type="match status" value="1"/>
</dbReference>
<dbReference type="GO" id="GO:0005886">
    <property type="term" value="C:plasma membrane"/>
    <property type="evidence" value="ECO:0007669"/>
    <property type="project" value="UniProtKB-SubCell"/>
</dbReference>
<dbReference type="GO" id="GO:0098552">
    <property type="term" value="C:side of membrane"/>
    <property type="evidence" value="ECO:0007669"/>
    <property type="project" value="UniProtKB-KW"/>
</dbReference>
<evidence type="ECO:0000256" key="3">
    <source>
        <dbReference type="ARBA" id="ARBA00022622"/>
    </source>
</evidence>
<evidence type="ECO:0000256" key="7">
    <source>
        <dbReference type="ARBA" id="ARBA00023180"/>
    </source>
</evidence>
<protein>
    <submittedName>
        <fullName evidence="11">Uncharacterized protein</fullName>
    </submittedName>
</protein>
<dbReference type="PANTHER" id="PTHR31171:SF3">
    <property type="entry name" value="LY6_PLAUR DOMAIN-CONTAINING PROTEIN 6B"/>
    <property type="match status" value="1"/>
</dbReference>
<proteinExistence type="predicted"/>
<evidence type="ECO:0000256" key="5">
    <source>
        <dbReference type="ARBA" id="ARBA00023136"/>
    </source>
</evidence>
<comment type="subcellular location">
    <subcellularLocation>
        <location evidence="1">Cell membrane</location>
        <topology evidence="1">Lipid-anchor</topology>
        <topology evidence="1">GPI-anchor</topology>
    </subcellularLocation>
</comment>
<feature type="region of interest" description="Disordered" evidence="9">
    <location>
        <begin position="160"/>
        <end position="222"/>
    </location>
</feature>
<dbReference type="RefSeq" id="XP_031786837.1">
    <property type="nucleotide sequence ID" value="XM_031930977.2"/>
</dbReference>
<keyword evidence="4 10" id="KW-0732">Signal</keyword>
<sequence length="229" mass="25853">MIRWLMVGLLLFTESACESGRNALPGKNGKNEKESAATRATATTAEENIYRLTCYTCVNVSDNKMCNEWAIDTPCPAGGRDFCRSLHILDSRGQSVLASIPASITIYYSREQELRQQNRMQSGVRRLRAHRHAKDMHKLLRHELLQHRVADERDERDVLAQAAQTKEPQEEEEEEEEEQRPRCGPGRGRGGGRGRGRGGGRGRGLNRVPVDTLPETGQPRLRHRLLLCN</sequence>
<dbReference type="GO" id="GO:0030548">
    <property type="term" value="F:acetylcholine receptor regulator activity"/>
    <property type="evidence" value="ECO:0007669"/>
    <property type="project" value="InterPro"/>
</dbReference>
<feature type="compositionally biased region" description="Acidic residues" evidence="9">
    <location>
        <begin position="169"/>
        <end position="178"/>
    </location>
</feature>
<evidence type="ECO:0000256" key="6">
    <source>
        <dbReference type="ARBA" id="ARBA00023157"/>
    </source>
</evidence>
<keyword evidence="6" id="KW-1015">Disulfide bond</keyword>
<organism evidence="11 12">
    <name type="scientific">Nasonia vitripennis</name>
    <name type="common">Parasitic wasp</name>
    <dbReference type="NCBI Taxonomy" id="7425"/>
    <lineage>
        <taxon>Eukaryota</taxon>
        <taxon>Metazoa</taxon>
        <taxon>Ecdysozoa</taxon>
        <taxon>Arthropoda</taxon>
        <taxon>Hexapoda</taxon>
        <taxon>Insecta</taxon>
        <taxon>Pterygota</taxon>
        <taxon>Neoptera</taxon>
        <taxon>Endopterygota</taxon>
        <taxon>Hymenoptera</taxon>
        <taxon>Apocrita</taxon>
        <taxon>Proctotrupomorpha</taxon>
        <taxon>Chalcidoidea</taxon>
        <taxon>Pteromalidae</taxon>
        <taxon>Pteromalinae</taxon>
        <taxon>Nasonia</taxon>
    </lineage>
</organism>
<dbReference type="EnsemblMetazoa" id="XM_031930979">
    <property type="protein sequence ID" value="XP_031786839"/>
    <property type="gene ID" value="LOC100678701"/>
</dbReference>
<keyword evidence="5" id="KW-0472">Membrane</keyword>
<feature type="compositionally biased region" description="Basic residues" evidence="9">
    <location>
        <begin position="190"/>
        <end position="200"/>
    </location>
</feature>
<dbReference type="EnsemblMetazoa" id="XM_031930978">
    <property type="protein sequence ID" value="XP_031786838"/>
    <property type="gene ID" value="LOC100678701"/>
</dbReference>
<accession>A0A7M7QK35</accession>
<keyword evidence="8" id="KW-0449">Lipoprotein</keyword>
<keyword evidence="2" id="KW-1003">Cell membrane</keyword>
<feature type="signal peptide" evidence="10">
    <location>
        <begin position="1"/>
        <end position="17"/>
    </location>
</feature>
<keyword evidence="7" id="KW-0325">Glycoprotein</keyword>
<feature type="chain" id="PRO_5036401784" evidence="10">
    <location>
        <begin position="18"/>
        <end position="229"/>
    </location>
</feature>
<dbReference type="EnsemblMetazoa" id="XM_031930977">
    <property type="protein sequence ID" value="XP_031786837"/>
    <property type="gene ID" value="LOC100678701"/>
</dbReference>
<dbReference type="Proteomes" id="UP000002358">
    <property type="component" value="Chromosome 5"/>
</dbReference>
<keyword evidence="12" id="KW-1185">Reference proteome</keyword>
<dbReference type="AlphaFoldDB" id="A0A7M7QK35"/>
<reference evidence="11" key="1">
    <citation type="submission" date="2021-01" db="UniProtKB">
        <authorList>
            <consortium name="EnsemblMetazoa"/>
        </authorList>
    </citation>
    <scope>IDENTIFICATION</scope>
</reference>
<evidence type="ECO:0000256" key="2">
    <source>
        <dbReference type="ARBA" id="ARBA00022475"/>
    </source>
</evidence>